<comment type="subcellular location">
    <subcellularLocation>
        <location evidence="1">Membrane</location>
        <topology evidence="1">Single-pass membrane protein</topology>
    </subcellularLocation>
</comment>
<evidence type="ECO:0000313" key="5">
    <source>
        <dbReference type="EMBL" id="CAD7411860.1"/>
    </source>
</evidence>
<gene>
    <name evidence="5" type="ORF">TPSB3V08_LOCUS8113</name>
</gene>
<evidence type="ECO:0000256" key="4">
    <source>
        <dbReference type="ARBA" id="ARBA00023136"/>
    </source>
</evidence>
<sequence length="334" mass="37993">MRSPTLVVFKENSYYFFEDGARSDTLDLSTLNTTMYEWINAERFATFPQVTRGNIHQLLQTKKYLVLAVVKENKLQEVTTDMIEFRDMVESVIKKNRDKFHRWFQFGWVGSPDLANSIAMTVLPLPHLLVVNSTTNHHHIPEDDPSQLTPEAITIFLEQIHNQSVPAYGGNTWLVRVYRTYFEARTSLAEMWQGNPVLTAVLFGLPMGFLSLICYSICCADIMDADEEDEERGRTTSLHILNSLDYPCVWCALVVTDRNLRTAASFPRGVLILGSVYVFFPSRSSRHRAGETGSWFPTSKSGSGSAYLEEDQQIWCLRSTGQQCVLYTETSGNL</sequence>
<dbReference type="GO" id="GO:0016020">
    <property type="term" value="C:membrane"/>
    <property type="evidence" value="ECO:0007669"/>
    <property type="project" value="UniProtKB-SubCell"/>
</dbReference>
<evidence type="ECO:0000256" key="2">
    <source>
        <dbReference type="ARBA" id="ARBA00022692"/>
    </source>
</evidence>
<dbReference type="EMBL" id="OD005627">
    <property type="protein sequence ID" value="CAD7411860.1"/>
    <property type="molecule type" value="Genomic_DNA"/>
</dbReference>
<keyword evidence="2" id="KW-0812">Transmembrane</keyword>
<name>A0A7R9DES4_TIMPO</name>
<dbReference type="PANTHER" id="PTHR46426">
    <property type="entry name" value="PROTEIN DISULFIDE-ISOMERASE TMX3"/>
    <property type="match status" value="1"/>
</dbReference>
<dbReference type="PANTHER" id="PTHR46426:SF1">
    <property type="entry name" value="PROTEIN DISULFIDE-ISOMERASE TMX3"/>
    <property type="match status" value="1"/>
</dbReference>
<keyword evidence="3" id="KW-1133">Transmembrane helix</keyword>
<organism evidence="5">
    <name type="scientific">Timema poppense</name>
    <name type="common">Walking stick</name>
    <dbReference type="NCBI Taxonomy" id="170557"/>
    <lineage>
        <taxon>Eukaryota</taxon>
        <taxon>Metazoa</taxon>
        <taxon>Ecdysozoa</taxon>
        <taxon>Arthropoda</taxon>
        <taxon>Hexapoda</taxon>
        <taxon>Insecta</taxon>
        <taxon>Pterygota</taxon>
        <taxon>Neoptera</taxon>
        <taxon>Polyneoptera</taxon>
        <taxon>Phasmatodea</taxon>
        <taxon>Timematodea</taxon>
        <taxon>Timematoidea</taxon>
        <taxon>Timematidae</taxon>
        <taxon>Timema</taxon>
    </lineage>
</organism>
<dbReference type="GO" id="GO:0005783">
    <property type="term" value="C:endoplasmic reticulum"/>
    <property type="evidence" value="ECO:0007669"/>
    <property type="project" value="TreeGrafter"/>
</dbReference>
<protein>
    <recommendedName>
        <fullName evidence="6">Protein disulfide-isomerase TMX3</fullName>
    </recommendedName>
</protein>
<evidence type="ECO:0008006" key="6">
    <source>
        <dbReference type="Google" id="ProtNLM"/>
    </source>
</evidence>
<evidence type="ECO:0000256" key="1">
    <source>
        <dbReference type="ARBA" id="ARBA00004167"/>
    </source>
</evidence>
<dbReference type="InterPro" id="IPR052250">
    <property type="entry name" value="PDI_TMX3"/>
</dbReference>
<accession>A0A7R9DES4</accession>
<dbReference type="Gene3D" id="3.40.30.10">
    <property type="entry name" value="Glutaredoxin"/>
    <property type="match status" value="1"/>
</dbReference>
<keyword evidence="4" id="KW-0472">Membrane</keyword>
<reference evidence="5" key="1">
    <citation type="submission" date="2020-11" db="EMBL/GenBank/DDBJ databases">
        <authorList>
            <person name="Tran Van P."/>
        </authorList>
    </citation>
    <scope>NUCLEOTIDE SEQUENCE</scope>
</reference>
<proteinExistence type="predicted"/>
<dbReference type="AlphaFoldDB" id="A0A7R9DES4"/>
<evidence type="ECO:0000256" key="3">
    <source>
        <dbReference type="ARBA" id="ARBA00022989"/>
    </source>
</evidence>